<evidence type="ECO:0000256" key="3">
    <source>
        <dbReference type="ARBA" id="ARBA00022679"/>
    </source>
</evidence>
<protein>
    <submittedName>
        <fullName evidence="5">23S rRNA methyltransferase</fullName>
    </submittedName>
</protein>
<dbReference type="AlphaFoldDB" id="A0A8J3AHR1"/>
<dbReference type="GO" id="GO:0005737">
    <property type="term" value="C:cytoplasm"/>
    <property type="evidence" value="ECO:0007669"/>
    <property type="project" value="UniProtKB-ARBA"/>
</dbReference>
<dbReference type="InterPro" id="IPR053888">
    <property type="entry name" value="MRM3-like_sub_bind"/>
</dbReference>
<evidence type="ECO:0000256" key="2">
    <source>
        <dbReference type="ARBA" id="ARBA00022603"/>
    </source>
</evidence>
<reference evidence="6" key="1">
    <citation type="journal article" date="2019" name="Int. J. Syst. Evol. Microbiol.">
        <title>The Global Catalogue of Microorganisms (GCM) 10K type strain sequencing project: providing services to taxonomists for standard genome sequencing and annotation.</title>
        <authorList>
            <consortium name="The Broad Institute Genomics Platform"/>
            <consortium name="The Broad Institute Genome Sequencing Center for Infectious Disease"/>
            <person name="Wu L."/>
            <person name="Ma J."/>
        </authorList>
    </citation>
    <scope>NUCLEOTIDE SEQUENCE [LARGE SCALE GENOMIC DNA]</scope>
    <source>
        <strain evidence="6">CGMCC 1.14993</strain>
    </source>
</reference>
<keyword evidence="3" id="KW-0808">Transferase</keyword>
<dbReference type="PANTHER" id="PTHR43191:SF2">
    <property type="entry name" value="RRNA METHYLTRANSFERASE 3, MITOCHONDRIAL"/>
    <property type="match status" value="1"/>
</dbReference>
<dbReference type="GO" id="GO:0006396">
    <property type="term" value="P:RNA processing"/>
    <property type="evidence" value="ECO:0007669"/>
    <property type="project" value="InterPro"/>
</dbReference>
<dbReference type="Proteomes" id="UP000626244">
    <property type="component" value="Unassembled WGS sequence"/>
</dbReference>
<dbReference type="InterPro" id="IPR013123">
    <property type="entry name" value="SpoU_subst-bd"/>
</dbReference>
<evidence type="ECO:0000259" key="4">
    <source>
        <dbReference type="SMART" id="SM00967"/>
    </source>
</evidence>
<dbReference type="GO" id="GO:0003723">
    <property type="term" value="F:RNA binding"/>
    <property type="evidence" value="ECO:0007669"/>
    <property type="project" value="InterPro"/>
</dbReference>
<dbReference type="SUPFAM" id="SSF75217">
    <property type="entry name" value="alpha/beta knot"/>
    <property type="match status" value="1"/>
</dbReference>
<organism evidence="5 6">
    <name type="scientific">Gottfriedia solisilvae</name>
    <dbReference type="NCBI Taxonomy" id="1516104"/>
    <lineage>
        <taxon>Bacteria</taxon>
        <taxon>Bacillati</taxon>
        <taxon>Bacillota</taxon>
        <taxon>Bacilli</taxon>
        <taxon>Bacillales</taxon>
        <taxon>Bacillaceae</taxon>
        <taxon>Gottfriedia</taxon>
    </lineage>
</organism>
<comment type="caution">
    <text evidence="5">The sequence shown here is derived from an EMBL/GenBank/DDBJ whole genome shotgun (WGS) entry which is preliminary data.</text>
</comment>
<comment type="similarity">
    <text evidence="1">Belongs to the class IV-like SAM-binding methyltransferase superfamily. RNA methyltransferase TrmH family.</text>
</comment>
<dbReference type="PANTHER" id="PTHR43191">
    <property type="entry name" value="RRNA METHYLTRANSFERASE 3"/>
    <property type="match status" value="1"/>
</dbReference>
<dbReference type="InterPro" id="IPR029064">
    <property type="entry name" value="Ribosomal_eL30-like_sf"/>
</dbReference>
<name>A0A8J3AHR1_9BACI</name>
<dbReference type="SMART" id="SM00967">
    <property type="entry name" value="SpoU_sub_bind"/>
    <property type="match status" value="1"/>
</dbReference>
<dbReference type="EMBL" id="BMHB01000001">
    <property type="protein sequence ID" value="GGI10281.1"/>
    <property type="molecule type" value="Genomic_DNA"/>
</dbReference>
<dbReference type="Pfam" id="PF22435">
    <property type="entry name" value="MRM3-like_sub_bind"/>
    <property type="match status" value="1"/>
</dbReference>
<dbReference type="GO" id="GO:0032259">
    <property type="term" value="P:methylation"/>
    <property type="evidence" value="ECO:0007669"/>
    <property type="project" value="UniProtKB-KW"/>
</dbReference>
<keyword evidence="6" id="KW-1185">Reference proteome</keyword>
<dbReference type="RefSeq" id="WP_088002964.1">
    <property type="nucleotide sequence ID" value="NZ_BMHB01000001.1"/>
</dbReference>
<dbReference type="OrthoDB" id="9794400at2"/>
<evidence type="ECO:0000313" key="6">
    <source>
        <dbReference type="Proteomes" id="UP000626244"/>
    </source>
</evidence>
<accession>A0A8J3AHR1</accession>
<dbReference type="Gene3D" id="3.30.1330.30">
    <property type="match status" value="1"/>
</dbReference>
<dbReference type="Gene3D" id="3.40.1280.10">
    <property type="match status" value="1"/>
</dbReference>
<dbReference type="SUPFAM" id="SSF55315">
    <property type="entry name" value="L30e-like"/>
    <property type="match status" value="1"/>
</dbReference>
<keyword evidence="2 5" id="KW-0489">Methyltransferase</keyword>
<evidence type="ECO:0000256" key="1">
    <source>
        <dbReference type="ARBA" id="ARBA00007228"/>
    </source>
</evidence>
<dbReference type="Pfam" id="PF00588">
    <property type="entry name" value="SpoU_methylase"/>
    <property type="match status" value="1"/>
</dbReference>
<dbReference type="InterPro" id="IPR001537">
    <property type="entry name" value="SpoU_MeTrfase"/>
</dbReference>
<dbReference type="InterPro" id="IPR051259">
    <property type="entry name" value="rRNA_Methyltransferase"/>
</dbReference>
<dbReference type="CDD" id="cd18095">
    <property type="entry name" value="SpoU-like_rRNA-MTase"/>
    <property type="match status" value="1"/>
</dbReference>
<sequence>MKRIDSIQNNSVKAWKKLHTKKGREKAKQYIVEGFHLVEEAIKNDAPILHLLLSEEIDLPSNFSPGSFELTYISKEVSKELSETETTQGIYAIIEFSYMRVDFAKVSKLLLIDEVQDPGNVGTMIRTADAAGYDAVILGTGTSDLYNSKTIRSTQGSLFHMPILRGDLIEVVSELKEQGISVYGTSLQNAKPFNEVKASNRFAIIVGNEGKGVNSNLLSLSDENLYIPIYGRAESLNVGIAAGILMYSL</sequence>
<dbReference type="InterPro" id="IPR029026">
    <property type="entry name" value="tRNA_m1G_MTases_N"/>
</dbReference>
<dbReference type="InterPro" id="IPR029028">
    <property type="entry name" value="Alpha/beta_knot_MTases"/>
</dbReference>
<evidence type="ECO:0000313" key="5">
    <source>
        <dbReference type="EMBL" id="GGI10281.1"/>
    </source>
</evidence>
<gene>
    <name evidence="5" type="ORF">GCM10007380_02010</name>
</gene>
<proteinExistence type="inferred from homology"/>
<dbReference type="GO" id="GO:0008173">
    <property type="term" value="F:RNA methyltransferase activity"/>
    <property type="evidence" value="ECO:0007669"/>
    <property type="project" value="InterPro"/>
</dbReference>
<feature type="domain" description="RNA 2-O ribose methyltransferase substrate binding" evidence="4">
    <location>
        <begin position="31"/>
        <end position="99"/>
    </location>
</feature>